<keyword evidence="2" id="KW-0812">Transmembrane</keyword>
<proteinExistence type="predicted"/>
<dbReference type="AlphaFoldDB" id="A0A4Y2FBX1"/>
<evidence type="ECO:0000256" key="2">
    <source>
        <dbReference type="SAM" id="Phobius"/>
    </source>
</evidence>
<organism evidence="3 4">
    <name type="scientific">Araneus ventricosus</name>
    <name type="common">Orbweaver spider</name>
    <name type="synonym">Epeira ventricosa</name>
    <dbReference type="NCBI Taxonomy" id="182803"/>
    <lineage>
        <taxon>Eukaryota</taxon>
        <taxon>Metazoa</taxon>
        <taxon>Ecdysozoa</taxon>
        <taxon>Arthropoda</taxon>
        <taxon>Chelicerata</taxon>
        <taxon>Arachnida</taxon>
        <taxon>Araneae</taxon>
        <taxon>Araneomorphae</taxon>
        <taxon>Entelegynae</taxon>
        <taxon>Araneoidea</taxon>
        <taxon>Araneidae</taxon>
        <taxon>Araneus</taxon>
    </lineage>
</organism>
<dbReference type="EMBL" id="BGPR01000882">
    <property type="protein sequence ID" value="GBM39030.1"/>
    <property type="molecule type" value="Genomic_DNA"/>
</dbReference>
<evidence type="ECO:0000313" key="3">
    <source>
        <dbReference type="EMBL" id="GBM39030.1"/>
    </source>
</evidence>
<name>A0A4Y2FBX1_ARAVE</name>
<gene>
    <name evidence="3" type="ORF">AVEN_70204_1</name>
</gene>
<evidence type="ECO:0000313" key="4">
    <source>
        <dbReference type="Proteomes" id="UP000499080"/>
    </source>
</evidence>
<dbReference type="OrthoDB" id="10594741at2759"/>
<keyword evidence="2" id="KW-0472">Membrane</keyword>
<protein>
    <submittedName>
        <fullName evidence="3">Uncharacterized protein</fullName>
    </submittedName>
</protein>
<comment type="caution">
    <text evidence="3">The sequence shown here is derived from an EMBL/GenBank/DDBJ whole genome shotgun (WGS) entry which is preliminary data.</text>
</comment>
<dbReference type="Proteomes" id="UP000499080">
    <property type="component" value="Unassembled WGS sequence"/>
</dbReference>
<reference evidence="3 4" key="1">
    <citation type="journal article" date="2019" name="Sci. Rep.">
        <title>Orb-weaving spider Araneus ventricosus genome elucidates the spidroin gene catalogue.</title>
        <authorList>
            <person name="Kono N."/>
            <person name="Nakamura H."/>
            <person name="Ohtoshi R."/>
            <person name="Moran D.A.P."/>
            <person name="Shinohara A."/>
            <person name="Yoshida Y."/>
            <person name="Fujiwara M."/>
            <person name="Mori M."/>
            <person name="Tomita M."/>
            <person name="Arakawa K."/>
        </authorList>
    </citation>
    <scope>NUCLEOTIDE SEQUENCE [LARGE SCALE GENOMIC DNA]</scope>
</reference>
<accession>A0A4Y2FBX1</accession>
<feature type="transmembrane region" description="Helical" evidence="2">
    <location>
        <begin position="72"/>
        <end position="96"/>
    </location>
</feature>
<evidence type="ECO:0000256" key="1">
    <source>
        <dbReference type="SAM" id="MobiDB-lite"/>
    </source>
</evidence>
<sequence length="111" mass="12567">MPIGIARSEKQCSAVGKGEGREQFMDSHRHSTLFQFEQRKEHSPPPPPEGIGCESTEVCRPISKTMETLFCIGMRCSFIVFIIRNGVVFLFVFACVENHRGSLQRDRGHRA</sequence>
<feature type="region of interest" description="Disordered" evidence="1">
    <location>
        <begin position="1"/>
        <end position="22"/>
    </location>
</feature>
<keyword evidence="4" id="KW-1185">Reference proteome</keyword>
<keyword evidence="2" id="KW-1133">Transmembrane helix</keyword>